<evidence type="ECO:0000256" key="4">
    <source>
        <dbReference type="ARBA" id="ARBA00023136"/>
    </source>
</evidence>
<feature type="transmembrane region" description="Helical" evidence="5">
    <location>
        <begin position="156"/>
        <end position="176"/>
    </location>
</feature>
<sequence length="308" mass="33501">MKYVLRFLFLRNTQFSLAVIVGLLAPAGAETLRPLVLPLLAIVLAFSLTGITLKEFFPLRNLIRPMLFGISASYLVLGTLIILLAWLFTPEKELFWGFVIIAAAPAGTGVIPFAFILRGDVAFAVFGVLGSYLASFILIPVMLMVFAPGVSVSPEIIGRILVILLVIPMVASRFLLAKPIQKLVFYLRGKVVNLGFALVIYTVIGSNQDVFLTDPMLLLPVAAVTFFATFGISLAADWALKRWAKKLNGPKQISGMLLASLKNNGFAIAVSLTLLPPRGGIPPAVMGMMMVPYLMYLSFRYREKSGGS</sequence>
<organism evidence="6 7">
    <name type="scientific">Prolixibacter denitrificans</name>
    <dbReference type="NCBI Taxonomy" id="1541063"/>
    <lineage>
        <taxon>Bacteria</taxon>
        <taxon>Pseudomonadati</taxon>
        <taxon>Bacteroidota</taxon>
        <taxon>Bacteroidia</taxon>
        <taxon>Marinilabiliales</taxon>
        <taxon>Prolixibacteraceae</taxon>
        <taxon>Prolixibacter</taxon>
    </lineage>
</organism>
<dbReference type="Pfam" id="PF01758">
    <property type="entry name" value="SBF"/>
    <property type="match status" value="1"/>
</dbReference>
<feature type="transmembrane region" description="Helical" evidence="5">
    <location>
        <begin position="39"/>
        <end position="57"/>
    </location>
</feature>
<feature type="transmembrane region" description="Helical" evidence="5">
    <location>
        <begin position="123"/>
        <end position="150"/>
    </location>
</feature>
<dbReference type="EMBL" id="PYGC01000007">
    <property type="protein sequence ID" value="PSK82075.1"/>
    <property type="molecule type" value="Genomic_DNA"/>
</dbReference>
<accession>A0A2P8CAW2</accession>
<feature type="transmembrane region" description="Helical" evidence="5">
    <location>
        <begin position="216"/>
        <end position="236"/>
    </location>
</feature>
<feature type="transmembrane region" description="Helical" evidence="5">
    <location>
        <begin position="66"/>
        <end position="88"/>
    </location>
</feature>
<dbReference type="Gene3D" id="1.20.1530.20">
    <property type="match status" value="1"/>
</dbReference>
<keyword evidence="3 5" id="KW-1133">Transmembrane helix</keyword>
<evidence type="ECO:0000256" key="2">
    <source>
        <dbReference type="ARBA" id="ARBA00022692"/>
    </source>
</evidence>
<evidence type="ECO:0000256" key="1">
    <source>
        <dbReference type="ARBA" id="ARBA00004141"/>
    </source>
</evidence>
<feature type="transmembrane region" description="Helical" evidence="5">
    <location>
        <begin position="281"/>
        <end position="299"/>
    </location>
</feature>
<dbReference type="Proteomes" id="UP000240621">
    <property type="component" value="Unassembled WGS sequence"/>
</dbReference>
<reference evidence="6 7" key="1">
    <citation type="submission" date="2018-03" db="EMBL/GenBank/DDBJ databases">
        <title>Genomic Encyclopedia of Archaeal and Bacterial Type Strains, Phase II (KMG-II): from individual species to whole genera.</title>
        <authorList>
            <person name="Goeker M."/>
        </authorList>
    </citation>
    <scope>NUCLEOTIDE SEQUENCE [LARGE SCALE GENOMIC DNA]</scope>
    <source>
        <strain evidence="6 7">DSM 27267</strain>
    </source>
</reference>
<proteinExistence type="predicted"/>
<dbReference type="OrthoDB" id="1119991at2"/>
<feature type="transmembrane region" description="Helical" evidence="5">
    <location>
        <begin position="257"/>
        <end position="275"/>
    </location>
</feature>
<comment type="caution">
    <text evidence="6">The sequence shown here is derived from an EMBL/GenBank/DDBJ whole genome shotgun (WGS) entry which is preliminary data.</text>
</comment>
<dbReference type="GO" id="GO:0016020">
    <property type="term" value="C:membrane"/>
    <property type="evidence" value="ECO:0007669"/>
    <property type="project" value="UniProtKB-SubCell"/>
</dbReference>
<keyword evidence="4 5" id="KW-0472">Membrane</keyword>
<evidence type="ECO:0000313" key="6">
    <source>
        <dbReference type="EMBL" id="PSK82075.1"/>
    </source>
</evidence>
<comment type="subcellular location">
    <subcellularLocation>
        <location evidence="1">Membrane</location>
        <topology evidence="1">Multi-pass membrane protein</topology>
    </subcellularLocation>
</comment>
<feature type="transmembrane region" description="Helical" evidence="5">
    <location>
        <begin position="94"/>
        <end position="116"/>
    </location>
</feature>
<feature type="transmembrane region" description="Helical" evidence="5">
    <location>
        <begin position="183"/>
        <end position="204"/>
    </location>
</feature>
<gene>
    <name evidence="6" type="ORF">CLV93_107190</name>
</gene>
<dbReference type="InterPro" id="IPR002657">
    <property type="entry name" value="BilAc:Na_symport/Acr3"/>
</dbReference>
<dbReference type="AlphaFoldDB" id="A0A2P8CAW2"/>
<evidence type="ECO:0000256" key="3">
    <source>
        <dbReference type="ARBA" id="ARBA00022989"/>
    </source>
</evidence>
<name>A0A2P8CAW2_9BACT</name>
<keyword evidence="2 5" id="KW-0812">Transmembrane</keyword>
<evidence type="ECO:0000313" key="7">
    <source>
        <dbReference type="Proteomes" id="UP000240621"/>
    </source>
</evidence>
<evidence type="ECO:0000256" key="5">
    <source>
        <dbReference type="SAM" id="Phobius"/>
    </source>
</evidence>
<dbReference type="RefSeq" id="WP_146142031.1">
    <property type="nucleotide sequence ID" value="NZ_BLAU01000001.1"/>
</dbReference>
<protein>
    <submittedName>
        <fullName evidence="6">BASS family bile acid:Na+ symporter</fullName>
    </submittedName>
</protein>
<dbReference type="InterPro" id="IPR038770">
    <property type="entry name" value="Na+/solute_symporter_sf"/>
</dbReference>